<name>A0A9Q3ISW5_9BASI</name>
<protein>
    <submittedName>
        <fullName evidence="2">Uncharacterized protein</fullName>
    </submittedName>
</protein>
<feature type="region of interest" description="Disordered" evidence="1">
    <location>
        <begin position="60"/>
        <end position="153"/>
    </location>
</feature>
<feature type="compositionally biased region" description="Polar residues" evidence="1">
    <location>
        <begin position="231"/>
        <end position="242"/>
    </location>
</feature>
<feature type="compositionally biased region" description="Basic and acidic residues" evidence="1">
    <location>
        <begin position="86"/>
        <end position="100"/>
    </location>
</feature>
<feature type="region of interest" description="Disordered" evidence="1">
    <location>
        <begin position="176"/>
        <end position="242"/>
    </location>
</feature>
<feature type="compositionally biased region" description="Basic and acidic residues" evidence="1">
    <location>
        <begin position="176"/>
        <end position="199"/>
    </location>
</feature>
<evidence type="ECO:0000313" key="3">
    <source>
        <dbReference type="Proteomes" id="UP000765509"/>
    </source>
</evidence>
<comment type="caution">
    <text evidence="2">The sequence shown here is derived from an EMBL/GenBank/DDBJ whole genome shotgun (WGS) entry which is preliminary data.</text>
</comment>
<dbReference type="EMBL" id="AVOT02054757">
    <property type="protein sequence ID" value="MBW0549432.1"/>
    <property type="molecule type" value="Genomic_DNA"/>
</dbReference>
<feature type="compositionally biased region" description="Low complexity" evidence="1">
    <location>
        <begin position="215"/>
        <end position="230"/>
    </location>
</feature>
<evidence type="ECO:0000256" key="1">
    <source>
        <dbReference type="SAM" id="MobiDB-lite"/>
    </source>
</evidence>
<evidence type="ECO:0000313" key="2">
    <source>
        <dbReference type="EMBL" id="MBW0549432.1"/>
    </source>
</evidence>
<proteinExistence type="predicted"/>
<sequence length="242" mass="27138">MSPVHLRNLGFKRNQPEDIEGLSRTRRTGRGHLGQGGGWQDTEGNHTHSAIHFPIQQEHQTRGLERYGSSSSAPPTPQGFISMEHGQQERPYGDHQRFEPHQAVQIPGGEGKQDKGVSSPYTSYRRTADPDKAYSDSFRITRSRPNQLSSGFTPFINQQISGQESPLFTIPGSYQEKTRIQGKRQDHLQPEEERVRPNDPEAVGFGERSAKEPEVVVNSSRISSPINRNITPTQIDHNVVTP</sequence>
<feature type="region of interest" description="Disordered" evidence="1">
    <location>
        <begin position="1"/>
        <end position="46"/>
    </location>
</feature>
<dbReference type="Proteomes" id="UP000765509">
    <property type="component" value="Unassembled WGS sequence"/>
</dbReference>
<reference evidence="2" key="1">
    <citation type="submission" date="2021-03" db="EMBL/GenBank/DDBJ databases">
        <title>Draft genome sequence of rust myrtle Austropuccinia psidii MF-1, a brazilian biotype.</title>
        <authorList>
            <person name="Quecine M.C."/>
            <person name="Pachon D.M.R."/>
            <person name="Bonatelli M.L."/>
            <person name="Correr F.H."/>
            <person name="Franceschini L.M."/>
            <person name="Leite T.F."/>
            <person name="Margarido G.R.A."/>
            <person name="Almeida C.A."/>
            <person name="Ferrarezi J.A."/>
            <person name="Labate C.A."/>
        </authorList>
    </citation>
    <scope>NUCLEOTIDE SEQUENCE</scope>
    <source>
        <strain evidence="2">MF-1</strain>
    </source>
</reference>
<dbReference type="AlphaFoldDB" id="A0A9Q3ISW5"/>
<keyword evidence="3" id="KW-1185">Reference proteome</keyword>
<feature type="compositionally biased region" description="Polar residues" evidence="1">
    <location>
        <begin position="138"/>
        <end position="153"/>
    </location>
</feature>
<gene>
    <name evidence="2" type="ORF">O181_089147</name>
</gene>
<accession>A0A9Q3ISW5</accession>
<organism evidence="2 3">
    <name type="scientific">Austropuccinia psidii MF-1</name>
    <dbReference type="NCBI Taxonomy" id="1389203"/>
    <lineage>
        <taxon>Eukaryota</taxon>
        <taxon>Fungi</taxon>
        <taxon>Dikarya</taxon>
        <taxon>Basidiomycota</taxon>
        <taxon>Pucciniomycotina</taxon>
        <taxon>Pucciniomycetes</taxon>
        <taxon>Pucciniales</taxon>
        <taxon>Sphaerophragmiaceae</taxon>
        <taxon>Austropuccinia</taxon>
    </lineage>
</organism>